<sequence>MEMRAYTLSRFLVRSVAVLMLLVAFAGLPGYAMAETDRELAGSIEILEPKYGISKEVFIRDNLFMSVRLLKDMDVSMSIVRWDGYDIVNNLERLKPVRLADNFANEYRTSGYRSQIIDAYITAYEKRIRLEFELTRSQEELKMKTGFVTAAEMAALEERRNKASRELSAAMIEYDAAAYQFRRIAQVSVYSWHDVKVGAIPTFRVTLEKPAVGTYLIYFRRNDVNRIIKVERIQVRAMDSAQDLPNNAYSVIKSSLSQ</sequence>
<accession>A0A1G5RTF4</accession>
<dbReference type="EMBL" id="FMWL01000001">
    <property type="protein sequence ID" value="SCZ76589.1"/>
    <property type="molecule type" value="Genomic_DNA"/>
</dbReference>
<gene>
    <name evidence="1" type="ORF">SAMN03080599_00317</name>
</gene>
<name>A0A1G5RTF4_9FIRM</name>
<organism evidence="1 2">
    <name type="scientific">Acidaminobacter hydrogenoformans DSM 2784</name>
    <dbReference type="NCBI Taxonomy" id="1120920"/>
    <lineage>
        <taxon>Bacteria</taxon>
        <taxon>Bacillati</taxon>
        <taxon>Bacillota</taxon>
        <taxon>Clostridia</taxon>
        <taxon>Peptostreptococcales</taxon>
        <taxon>Acidaminobacteraceae</taxon>
        <taxon>Acidaminobacter</taxon>
    </lineage>
</organism>
<protein>
    <submittedName>
        <fullName evidence="1">Uncharacterized protein</fullName>
    </submittedName>
</protein>
<reference evidence="1 2" key="1">
    <citation type="submission" date="2016-10" db="EMBL/GenBank/DDBJ databases">
        <authorList>
            <person name="de Groot N.N."/>
        </authorList>
    </citation>
    <scope>NUCLEOTIDE SEQUENCE [LARGE SCALE GENOMIC DNA]</scope>
    <source>
        <strain evidence="1 2">DSM 2784</strain>
    </source>
</reference>
<dbReference type="AlphaFoldDB" id="A0A1G5RTF4"/>
<dbReference type="RefSeq" id="WP_092589125.1">
    <property type="nucleotide sequence ID" value="NZ_FMWL01000001.1"/>
</dbReference>
<dbReference type="STRING" id="1120920.SAMN03080599_00317"/>
<keyword evidence="2" id="KW-1185">Reference proteome</keyword>
<evidence type="ECO:0000313" key="2">
    <source>
        <dbReference type="Proteomes" id="UP000199208"/>
    </source>
</evidence>
<evidence type="ECO:0000313" key="1">
    <source>
        <dbReference type="EMBL" id="SCZ76589.1"/>
    </source>
</evidence>
<proteinExistence type="predicted"/>
<dbReference type="Proteomes" id="UP000199208">
    <property type="component" value="Unassembled WGS sequence"/>
</dbReference>